<protein>
    <recommendedName>
        <fullName evidence="4">DUF7136 domain-containing protein</fullName>
    </recommendedName>
</protein>
<keyword evidence="2" id="KW-0843">Virulence</keyword>
<evidence type="ECO:0000313" key="6">
    <source>
        <dbReference type="Proteomes" id="UP001303473"/>
    </source>
</evidence>
<gene>
    <name evidence="5" type="ORF">QBC46DRAFT_358989</name>
</gene>
<evidence type="ECO:0000259" key="4">
    <source>
        <dbReference type="Pfam" id="PF23584"/>
    </source>
</evidence>
<name>A0AAN6RZF9_9PEZI</name>
<dbReference type="Pfam" id="PF23584">
    <property type="entry name" value="DUF7136"/>
    <property type="match status" value="1"/>
</dbReference>
<keyword evidence="1" id="KW-0147">Chitin-binding</keyword>
<dbReference type="EMBL" id="MU853987">
    <property type="protein sequence ID" value="KAK3934473.1"/>
    <property type="molecule type" value="Genomic_DNA"/>
</dbReference>
<accession>A0AAN6RZF9</accession>
<dbReference type="Proteomes" id="UP001303473">
    <property type="component" value="Unassembled WGS sequence"/>
</dbReference>
<proteinExistence type="predicted"/>
<dbReference type="PANTHER" id="PTHR47700">
    <property type="entry name" value="V CHITINASE, PUTATIVE (AFU_ORTHOLOGUE AFUA_6G13720)-RELATED"/>
    <property type="match status" value="1"/>
</dbReference>
<dbReference type="AlphaFoldDB" id="A0AAN6RZF9"/>
<evidence type="ECO:0000313" key="5">
    <source>
        <dbReference type="EMBL" id="KAK3934473.1"/>
    </source>
</evidence>
<feature type="signal peptide" evidence="3">
    <location>
        <begin position="1"/>
        <end position="23"/>
    </location>
</feature>
<dbReference type="GO" id="GO:0008061">
    <property type="term" value="F:chitin binding"/>
    <property type="evidence" value="ECO:0007669"/>
    <property type="project" value="UniProtKB-KW"/>
</dbReference>
<feature type="chain" id="PRO_5042869301" description="DUF7136 domain-containing protein" evidence="3">
    <location>
        <begin position="24"/>
        <end position="696"/>
    </location>
</feature>
<evidence type="ECO:0000256" key="2">
    <source>
        <dbReference type="ARBA" id="ARBA00023026"/>
    </source>
</evidence>
<organism evidence="5 6">
    <name type="scientific">Diplogelasinospora grovesii</name>
    <dbReference type="NCBI Taxonomy" id="303347"/>
    <lineage>
        <taxon>Eukaryota</taxon>
        <taxon>Fungi</taxon>
        <taxon>Dikarya</taxon>
        <taxon>Ascomycota</taxon>
        <taxon>Pezizomycotina</taxon>
        <taxon>Sordariomycetes</taxon>
        <taxon>Sordariomycetidae</taxon>
        <taxon>Sordariales</taxon>
        <taxon>Diplogelasinosporaceae</taxon>
        <taxon>Diplogelasinospora</taxon>
    </lineage>
</organism>
<keyword evidence="6" id="KW-1185">Reference proteome</keyword>
<dbReference type="InterPro" id="IPR053214">
    <property type="entry name" value="LysM12-like"/>
</dbReference>
<dbReference type="InterPro" id="IPR055560">
    <property type="entry name" value="DUF7136"/>
</dbReference>
<comment type="caution">
    <text evidence="5">The sequence shown here is derived from an EMBL/GenBank/DDBJ whole genome shotgun (WGS) entry which is preliminary data.</text>
</comment>
<feature type="domain" description="DUF7136" evidence="4">
    <location>
        <begin position="30"/>
        <end position="236"/>
    </location>
</feature>
<sequence length="696" mass="72992">MLVSARRLVVAGLVSLAPGSVVADDSKITYPATAEFDVVFPRNDTYAPFSLVPIVFAIQNPEAAKDLALNIQWSLGKIGIGALDSGLIDLTWTNFTSDPYYVVTSTYLTNVTEGAYNLLWELSAGNCSDGAMEPSYASLNNVVTFTIQDGAQAPDLVAAVGADTCAAMPSRTFNVTGTLPIQADPLSEDGRNTCAVLGQPTPTADPCNLKLDSAEASSISATITASACAGAHPHLTTGCPQATKTANLAARSELGEARVGIYVPLALLEGEKSPQKRPFPRWRPPVAITVWKTIDKPAGNLSFSTSVANTFHVAEEADCGSLEQATNCDNTIVCTQAVGEGSGPGGYEVWNAMVLIHEMYENFHAALFEAAASALFPGFKAYEDDFTPLPDDDTEIIQVLLDLVGILGAIGGAVYFDEYLETLPSFLAFLNKDTAKDGALALIAGGVSIAKDLLADAGKSGVWTAEDQDDFAAYMGQSVYGWGNVTEQTTEWLFGGNDDAIDTLTTLIANGRFTAGSANGYIGQVGKANATDAGLQSAIITSFWAYSIPVGWTLSGTHAFVLDSGYDCSETGNPLDKYLSDSTASSTSYCYNNALYYLVAASGDAEVCLGDSGCANNFFTAPPGLGSLDGKAYGGLTLAKLVEGSVNTYAQNGNENGGAPPNFSKSATLDDLYNEDITTPGYIRIPVCSAKLAFTN</sequence>
<reference evidence="6" key="1">
    <citation type="journal article" date="2023" name="Mol. Phylogenet. Evol.">
        <title>Genome-scale phylogeny and comparative genomics of the fungal order Sordariales.</title>
        <authorList>
            <person name="Hensen N."/>
            <person name="Bonometti L."/>
            <person name="Westerberg I."/>
            <person name="Brannstrom I.O."/>
            <person name="Guillou S."/>
            <person name="Cros-Aarteil S."/>
            <person name="Calhoun S."/>
            <person name="Haridas S."/>
            <person name="Kuo A."/>
            <person name="Mondo S."/>
            <person name="Pangilinan J."/>
            <person name="Riley R."/>
            <person name="LaButti K."/>
            <person name="Andreopoulos B."/>
            <person name="Lipzen A."/>
            <person name="Chen C."/>
            <person name="Yan M."/>
            <person name="Daum C."/>
            <person name="Ng V."/>
            <person name="Clum A."/>
            <person name="Steindorff A."/>
            <person name="Ohm R.A."/>
            <person name="Martin F."/>
            <person name="Silar P."/>
            <person name="Natvig D.O."/>
            <person name="Lalanne C."/>
            <person name="Gautier V."/>
            <person name="Ament-Velasquez S.L."/>
            <person name="Kruys A."/>
            <person name="Hutchinson M.I."/>
            <person name="Powell A.J."/>
            <person name="Barry K."/>
            <person name="Miller A.N."/>
            <person name="Grigoriev I.V."/>
            <person name="Debuchy R."/>
            <person name="Gladieux P."/>
            <person name="Hiltunen Thoren M."/>
            <person name="Johannesson H."/>
        </authorList>
    </citation>
    <scope>NUCLEOTIDE SEQUENCE [LARGE SCALE GENOMIC DNA]</scope>
    <source>
        <strain evidence="6">CBS 340.73</strain>
    </source>
</reference>
<evidence type="ECO:0000256" key="3">
    <source>
        <dbReference type="SAM" id="SignalP"/>
    </source>
</evidence>
<evidence type="ECO:0000256" key="1">
    <source>
        <dbReference type="ARBA" id="ARBA00022669"/>
    </source>
</evidence>
<dbReference type="PANTHER" id="PTHR47700:SF1">
    <property type="entry name" value="CHITINASE"/>
    <property type="match status" value="1"/>
</dbReference>
<keyword evidence="3" id="KW-0732">Signal</keyword>